<dbReference type="Proteomes" id="UP000192408">
    <property type="component" value="Unassembled WGS sequence"/>
</dbReference>
<dbReference type="STRING" id="1122938.SAMN05660772_01854"/>
<name>A0A1W1UJZ1_9PAST</name>
<evidence type="ECO:0000313" key="1">
    <source>
        <dbReference type="EMBL" id="SMB81445.1"/>
    </source>
</evidence>
<proteinExistence type="predicted"/>
<reference evidence="2" key="1">
    <citation type="submission" date="2017-04" db="EMBL/GenBank/DDBJ databases">
        <authorList>
            <person name="Varghese N."/>
            <person name="Submissions S."/>
        </authorList>
    </citation>
    <scope>NUCLEOTIDE SEQUENCE [LARGE SCALE GENOMIC DNA]</scope>
    <source>
        <strain evidence="2">DSM 23072</strain>
    </source>
</reference>
<dbReference type="RefSeq" id="WP_159460716.1">
    <property type="nucleotide sequence ID" value="NZ_FWWV01000006.1"/>
</dbReference>
<protein>
    <submittedName>
        <fullName evidence="1">Uncharacterized protein</fullName>
    </submittedName>
</protein>
<gene>
    <name evidence="1" type="ORF">SAMN05660772_01854</name>
</gene>
<accession>A0A1W1UJZ1</accession>
<evidence type="ECO:0000313" key="2">
    <source>
        <dbReference type="Proteomes" id="UP000192408"/>
    </source>
</evidence>
<dbReference type="AlphaFoldDB" id="A0A1W1UJZ1"/>
<dbReference type="EMBL" id="FWWV01000006">
    <property type="protein sequence ID" value="SMB81445.1"/>
    <property type="molecule type" value="Genomic_DNA"/>
</dbReference>
<organism evidence="1 2">
    <name type="scientific">Pasteurella testudinis DSM 23072</name>
    <dbReference type="NCBI Taxonomy" id="1122938"/>
    <lineage>
        <taxon>Bacteria</taxon>
        <taxon>Pseudomonadati</taxon>
        <taxon>Pseudomonadota</taxon>
        <taxon>Gammaproteobacteria</taxon>
        <taxon>Pasteurellales</taxon>
        <taxon>Pasteurellaceae</taxon>
        <taxon>Pasteurella</taxon>
    </lineage>
</organism>
<sequence length="54" mass="6150">MTTTTVNLTVDTLNLSIDTLNLYSFGITDEQIEELQSLFTSQAESDDVDWEDLY</sequence>
<keyword evidence="2" id="KW-1185">Reference proteome</keyword>